<dbReference type="OrthoDB" id="447942at2759"/>
<feature type="non-terminal residue" evidence="2">
    <location>
        <position position="1"/>
    </location>
</feature>
<feature type="region of interest" description="Disordered" evidence="1">
    <location>
        <begin position="15"/>
        <end position="47"/>
    </location>
</feature>
<dbReference type="EMBL" id="CAJNJA010061018">
    <property type="protein sequence ID" value="CAE7872471.1"/>
    <property type="molecule type" value="Genomic_DNA"/>
</dbReference>
<gene>
    <name evidence="2" type="ORF">SNEC2469_LOCUS28258</name>
</gene>
<feature type="non-terminal residue" evidence="2">
    <location>
        <position position="436"/>
    </location>
</feature>
<comment type="caution">
    <text evidence="2">The sequence shown here is derived from an EMBL/GenBank/DDBJ whole genome shotgun (WGS) entry which is preliminary data.</text>
</comment>
<evidence type="ECO:0000313" key="3">
    <source>
        <dbReference type="Proteomes" id="UP000601435"/>
    </source>
</evidence>
<proteinExistence type="predicted"/>
<keyword evidence="3" id="KW-1185">Reference proteome</keyword>
<reference evidence="2" key="1">
    <citation type="submission" date="2021-02" db="EMBL/GenBank/DDBJ databases">
        <authorList>
            <person name="Dougan E. K."/>
            <person name="Rhodes N."/>
            <person name="Thang M."/>
            <person name="Chan C."/>
        </authorList>
    </citation>
    <scope>NUCLEOTIDE SEQUENCE</scope>
</reference>
<dbReference type="AlphaFoldDB" id="A0A813ALE4"/>
<evidence type="ECO:0000256" key="1">
    <source>
        <dbReference type="SAM" id="MobiDB-lite"/>
    </source>
</evidence>
<evidence type="ECO:0000313" key="2">
    <source>
        <dbReference type="EMBL" id="CAE7872471.1"/>
    </source>
</evidence>
<dbReference type="Proteomes" id="UP000601435">
    <property type="component" value="Unassembled WGS sequence"/>
</dbReference>
<sequence>ISCLLMMSLALEKSGSRKKKKTKESDRDLNLLGFSDSDTSGGEEAGHLGKGMQAVATLHRLHESIRKRPHRLIQQFEAEVIRELGVIPGQSWTLNDWVRRQSWGKFKGLQRTAVQDVEVYELLRNGESTAAAAQVIQNLKSKVQCVLQGGDWQTAWLLTGLEDPLSKKEFAGSKQEMAIVSSYVKALHDLKKKVREGHAAAGDEDGDAQAGEQIVHPALLYGNSRFISYVSWFEGAQSFLLERSGDDVPLFPSALPFPEVMETAGLQLDAPGAVAWWSRAFVNTFVAWGNFVTLGCPAEGAGAYEPRVSYRCVAEARAFATELLGEVEEFAALDLILGRLGCLGKRGCIEELLKQIRRRAFVNTFVAAQVPGKVSTALPVVPSRVALPPKAGQVDPCEWLPPERAAVLQDLGRLRRAEEDWSDVPLACHRVEPSEE</sequence>
<name>A0A813ALE4_9DINO</name>
<protein>
    <submittedName>
        <fullName evidence="2">Uncharacterized protein</fullName>
    </submittedName>
</protein>
<organism evidence="2 3">
    <name type="scientific">Symbiodinium necroappetens</name>
    <dbReference type="NCBI Taxonomy" id="1628268"/>
    <lineage>
        <taxon>Eukaryota</taxon>
        <taxon>Sar</taxon>
        <taxon>Alveolata</taxon>
        <taxon>Dinophyceae</taxon>
        <taxon>Suessiales</taxon>
        <taxon>Symbiodiniaceae</taxon>
        <taxon>Symbiodinium</taxon>
    </lineage>
</organism>
<accession>A0A813ALE4</accession>